<proteinExistence type="inferred from homology"/>
<evidence type="ECO:0000256" key="5">
    <source>
        <dbReference type="ARBA" id="ARBA00022475"/>
    </source>
</evidence>
<keyword evidence="5" id="KW-1003">Cell membrane</keyword>
<evidence type="ECO:0000256" key="15">
    <source>
        <dbReference type="SAM" id="Phobius"/>
    </source>
</evidence>
<dbReference type="PANTHER" id="PTHR30012">
    <property type="entry name" value="GENERAL SECRETION PATHWAY PROTEIN"/>
    <property type="match status" value="1"/>
</dbReference>
<evidence type="ECO:0000256" key="9">
    <source>
        <dbReference type="ARBA" id="ARBA00022837"/>
    </source>
</evidence>
<dbReference type="InterPro" id="IPR018076">
    <property type="entry name" value="T2SS_GspF_dom"/>
</dbReference>
<dbReference type="GO" id="GO:0015627">
    <property type="term" value="C:type II protein secretion system complex"/>
    <property type="evidence" value="ECO:0007669"/>
    <property type="project" value="InterPro"/>
</dbReference>
<keyword evidence="4 14" id="KW-0813">Transport</keyword>
<keyword evidence="12 15" id="KW-0472">Membrane</keyword>
<dbReference type="Proteomes" id="UP000254326">
    <property type="component" value="Unassembled WGS sequence"/>
</dbReference>
<evidence type="ECO:0000256" key="1">
    <source>
        <dbReference type="ARBA" id="ARBA00002684"/>
    </source>
</evidence>
<dbReference type="PANTHER" id="PTHR30012:SF0">
    <property type="entry name" value="TYPE II SECRETION SYSTEM PROTEIN F-RELATED"/>
    <property type="match status" value="1"/>
</dbReference>
<dbReference type="RefSeq" id="WP_115467869.1">
    <property type="nucleotide sequence ID" value="NZ_QKRA01000003.1"/>
</dbReference>
<evidence type="ECO:0000256" key="8">
    <source>
        <dbReference type="ARBA" id="ARBA00022723"/>
    </source>
</evidence>
<dbReference type="OrthoDB" id="9805682at2"/>
<dbReference type="Pfam" id="PF00482">
    <property type="entry name" value="T2SSF"/>
    <property type="match status" value="2"/>
</dbReference>
<dbReference type="AlphaFoldDB" id="A0A370U9Y9"/>
<dbReference type="InterPro" id="IPR042094">
    <property type="entry name" value="T2SS_GspF_sf"/>
</dbReference>
<keyword evidence="7 14" id="KW-0812">Transmembrane</keyword>
<feature type="transmembrane region" description="Helical" evidence="15">
    <location>
        <begin position="166"/>
        <end position="188"/>
    </location>
</feature>
<dbReference type="InterPro" id="IPR011850">
    <property type="entry name" value="T2SS_GspF"/>
</dbReference>
<evidence type="ECO:0000313" key="18">
    <source>
        <dbReference type="Proteomes" id="UP000254326"/>
    </source>
</evidence>
<dbReference type="PROSITE" id="PS00874">
    <property type="entry name" value="T2SP_F"/>
    <property type="match status" value="1"/>
</dbReference>
<dbReference type="NCBIfam" id="TIGR02120">
    <property type="entry name" value="GspF"/>
    <property type="match status" value="1"/>
</dbReference>
<keyword evidence="9" id="KW-0106">Calcium</keyword>
<evidence type="ECO:0000256" key="4">
    <source>
        <dbReference type="ARBA" id="ARBA00022448"/>
    </source>
</evidence>
<evidence type="ECO:0000256" key="14">
    <source>
        <dbReference type="RuleBase" id="RU003923"/>
    </source>
</evidence>
<protein>
    <recommendedName>
        <fullName evidence="13">General secretion pathway protein F</fullName>
    </recommendedName>
</protein>
<evidence type="ECO:0000313" key="17">
    <source>
        <dbReference type="EMBL" id="RDL44606.1"/>
    </source>
</evidence>
<evidence type="ECO:0000259" key="16">
    <source>
        <dbReference type="Pfam" id="PF00482"/>
    </source>
</evidence>
<organism evidence="17 18">
    <name type="scientific">Marinomonas piezotolerans</name>
    <dbReference type="NCBI Taxonomy" id="2213058"/>
    <lineage>
        <taxon>Bacteria</taxon>
        <taxon>Pseudomonadati</taxon>
        <taxon>Pseudomonadota</taxon>
        <taxon>Gammaproteobacteria</taxon>
        <taxon>Oceanospirillales</taxon>
        <taxon>Oceanospirillaceae</taxon>
        <taxon>Marinomonas</taxon>
    </lineage>
</organism>
<dbReference type="PRINTS" id="PR00812">
    <property type="entry name" value="BCTERIALGSPF"/>
</dbReference>
<evidence type="ECO:0000256" key="10">
    <source>
        <dbReference type="ARBA" id="ARBA00022927"/>
    </source>
</evidence>
<comment type="caution">
    <text evidence="17">The sequence shown here is derived from an EMBL/GenBank/DDBJ whole genome shotgun (WGS) entry which is preliminary data.</text>
</comment>
<evidence type="ECO:0000256" key="6">
    <source>
        <dbReference type="ARBA" id="ARBA00022519"/>
    </source>
</evidence>
<evidence type="ECO:0000256" key="3">
    <source>
        <dbReference type="ARBA" id="ARBA00005745"/>
    </source>
</evidence>
<comment type="subcellular location">
    <subcellularLocation>
        <location evidence="2 14">Cell inner membrane</location>
        <topology evidence="2 14">Multi-pass membrane protein</topology>
    </subcellularLocation>
</comment>
<evidence type="ECO:0000256" key="13">
    <source>
        <dbReference type="ARBA" id="ARBA00030750"/>
    </source>
</evidence>
<evidence type="ECO:0000256" key="2">
    <source>
        <dbReference type="ARBA" id="ARBA00004429"/>
    </source>
</evidence>
<sequence length="400" mass="43480">MAAYEYTALTPAGKKKKGVLEADNERQLRQQLRDSGLVPLSISSGKTASSRRWFSPSINIKERALVVRQLATLIDAGLPIEEALSGVANQSTKQKVRSMLLAIRSKILEGLPLASALAEYPNAFPILFRASVKAGEESGHLGPVLLELAEFSERTRANAQKVQMAMLYPAILTLVAISIVTFLLGSVMPDIVSVFDKQGAELPTITTVMLAISEWITGYGQATLVGLALVLLVYAALLRKPAVKTAKDAALMRMPLLGRFVKTIQITRYIGTLAMLSRSGVALVDAMDIAAQVVENSVMNTLLFQARKRVKEGVSLGTALSETKLLPPMMLQLIISGERSGELDTMLDKAARQQEQDSNNWITTMVALFEPLMLLVMGAVVMMIVMAILLPIMNMNQLLN</sequence>
<dbReference type="GO" id="GO:0015628">
    <property type="term" value="P:protein secretion by the type II secretion system"/>
    <property type="evidence" value="ECO:0007669"/>
    <property type="project" value="InterPro"/>
</dbReference>
<keyword evidence="10" id="KW-0653">Protein transport</keyword>
<dbReference type="FunFam" id="1.20.81.30:FF:000001">
    <property type="entry name" value="Type II secretion system protein F"/>
    <property type="match status" value="2"/>
</dbReference>
<name>A0A370U9Y9_9GAMM</name>
<evidence type="ECO:0000256" key="12">
    <source>
        <dbReference type="ARBA" id="ARBA00023136"/>
    </source>
</evidence>
<gene>
    <name evidence="17" type="primary">gspF</name>
    <name evidence="17" type="ORF">DN730_09465</name>
</gene>
<evidence type="ECO:0000256" key="7">
    <source>
        <dbReference type="ARBA" id="ARBA00022692"/>
    </source>
</evidence>
<comment type="similarity">
    <text evidence="3 14">Belongs to the GSP F family.</text>
</comment>
<keyword evidence="18" id="KW-1185">Reference proteome</keyword>
<keyword evidence="11 15" id="KW-1133">Transmembrane helix</keyword>
<dbReference type="InterPro" id="IPR003004">
    <property type="entry name" value="GspF/PilC"/>
</dbReference>
<dbReference type="EMBL" id="QKRA01000003">
    <property type="protein sequence ID" value="RDL44606.1"/>
    <property type="molecule type" value="Genomic_DNA"/>
</dbReference>
<dbReference type="GO" id="GO:0046872">
    <property type="term" value="F:metal ion binding"/>
    <property type="evidence" value="ECO:0007669"/>
    <property type="project" value="UniProtKB-KW"/>
</dbReference>
<feature type="transmembrane region" description="Helical" evidence="15">
    <location>
        <begin position="372"/>
        <end position="393"/>
    </location>
</feature>
<comment type="function">
    <text evidence="1">Component of the type II secretion system inner membrane complex required for the energy-dependent secretion of extracellular factors such as proteases and toxins from the periplasm.</text>
</comment>
<dbReference type="GO" id="GO:0005886">
    <property type="term" value="C:plasma membrane"/>
    <property type="evidence" value="ECO:0007669"/>
    <property type="project" value="UniProtKB-SubCell"/>
</dbReference>
<feature type="domain" description="Type II secretion system protein GspF" evidence="16">
    <location>
        <begin position="271"/>
        <end position="391"/>
    </location>
</feature>
<dbReference type="InterPro" id="IPR001992">
    <property type="entry name" value="T2SS_GspF/T4SS_PilC_CS"/>
</dbReference>
<keyword evidence="6" id="KW-0997">Cell inner membrane</keyword>
<feature type="transmembrane region" description="Helical" evidence="15">
    <location>
        <begin position="218"/>
        <end position="237"/>
    </location>
</feature>
<reference evidence="17 18" key="1">
    <citation type="submission" date="2018-06" db="EMBL/GenBank/DDBJ databases">
        <title>Marinomonas sp. YLB-05 draft genome sequence.</title>
        <authorList>
            <person name="Yu L."/>
            <person name="Tang X."/>
        </authorList>
    </citation>
    <scope>NUCLEOTIDE SEQUENCE [LARGE SCALE GENOMIC DNA]</scope>
    <source>
        <strain evidence="17 18">YLB-05</strain>
    </source>
</reference>
<dbReference type="Gene3D" id="1.20.81.30">
    <property type="entry name" value="Type II secretion system (T2SS), domain F"/>
    <property type="match status" value="2"/>
</dbReference>
<accession>A0A370U9Y9</accession>
<keyword evidence="8" id="KW-0479">Metal-binding</keyword>
<evidence type="ECO:0000256" key="11">
    <source>
        <dbReference type="ARBA" id="ARBA00022989"/>
    </source>
</evidence>
<feature type="domain" description="Type II secretion system protein GspF" evidence="16">
    <location>
        <begin position="67"/>
        <end position="189"/>
    </location>
</feature>